<reference evidence="2" key="1">
    <citation type="submission" date="2016-11" db="UniProtKB">
        <authorList>
            <consortium name="WormBaseParasite"/>
        </authorList>
    </citation>
    <scope>IDENTIFICATION</scope>
</reference>
<evidence type="ECO:0000313" key="2">
    <source>
        <dbReference type="WBParaSite" id="Hba_04917"/>
    </source>
</evidence>
<proteinExistence type="predicted"/>
<organism evidence="1 2">
    <name type="scientific">Heterorhabditis bacteriophora</name>
    <name type="common">Entomopathogenic nematode worm</name>
    <dbReference type="NCBI Taxonomy" id="37862"/>
    <lineage>
        <taxon>Eukaryota</taxon>
        <taxon>Metazoa</taxon>
        <taxon>Ecdysozoa</taxon>
        <taxon>Nematoda</taxon>
        <taxon>Chromadorea</taxon>
        <taxon>Rhabditida</taxon>
        <taxon>Rhabditina</taxon>
        <taxon>Rhabditomorpha</taxon>
        <taxon>Strongyloidea</taxon>
        <taxon>Heterorhabditidae</taxon>
        <taxon>Heterorhabditis</taxon>
    </lineage>
</organism>
<dbReference type="WBParaSite" id="Hba_04917">
    <property type="protein sequence ID" value="Hba_04917"/>
    <property type="gene ID" value="Hba_04917"/>
</dbReference>
<dbReference type="Proteomes" id="UP000095283">
    <property type="component" value="Unplaced"/>
</dbReference>
<name>A0A1I7WIS4_HETBA</name>
<accession>A0A1I7WIS4</accession>
<keyword evidence="1" id="KW-1185">Reference proteome</keyword>
<evidence type="ECO:0000313" key="1">
    <source>
        <dbReference type="Proteomes" id="UP000095283"/>
    </source>
</evidence>
<sequence>MDSYITNNKQILGLGKLIFCFEFTLNFDYNVIVNLGLFAHTDITFRWLNIVVPNLIHNRIANLQPNYDIQKLFNLMEDNPVNFKYMKDRIGLLWPTWTNALTYNFSKYPSSMKYRKRLNVC</sequence>
<dbReference type="AlphaFoldDB" id="A0A1I7WIS4"/>
<protein>
    <submittedName>
        <fullName evidence="2">Uncharacterized protein</fullName>
    </submittedName>
</protein>